<dbReference type="OMA" id="IGAIWRP"/>
<dbReference type="HOGENOM" id="CLU_1053656_0_0_1"/>
<dbReference type="Proteomes" id="UP000002669">
    <property type="component" value="Unassembled WGS sequence"/>
</dbReference>
<dbReference type="eggNOG" id="ENOG502RQ07">
    <property type="taxonomic scope" value="Eukaryota"/>
</dbReference>
<proteinExistence type="predicted"/>
<organism evidence="3">
    <name type="scientific">Arthroderma gypseum (strain ATCC MYA-4604 / CBS 118893)</name>
    <name type="common">Microsporum gypseum</name>
    <dbReference type="NCBI Taxonomy" id="535722"/>
    <lineage>
        <taxon>Eukaryota</taxon>
        <taxon>Fungi</taxon>
        <taxon>Dikarya</taxon>
        <taxon>Ascomycota</taxon>
        <taxon>Pezizomycotina</taxon>
        <taxon>Eurotiomycetes</taxon>
        <taxon>Eurotiomycetidae</taxon>
        <taxon>Onygenales</taxon>
        <taxon>Arthrodermataceae</taxon>
        <taxon>Nannizzia</taxon>
    </lineage>
</organism>
<dbReference type="STRING" id="535722.E4V6E7"/>
<evidence type="ECO:0000313" key="3">
    <source>
        <dbReference type="Proteomes" id="UP000002669"/>
    </source>
</evidence>
<dbReference type="AlphaFoldDB" id="E4V6E7"/>
<dbReference type="RefSeq" id="XP_003169040.1">
    <property type="nucleotide sequence ID" value="XM_003168992.1"/>
</dbReference>
<evidence type="ECO:0000256" key="1">
    <source>
        <dbReference type="SAM" id="MobiDB-lite"/>
    </source>
</evidence>
<name>E4V6E7_ARTGP</name>
<reference evidence="3" key="1">
    <citation type="journal article" date="2012" name="MBio">
        <title>Comparative genome analysis of Trichophyton rubrum and related dermatophytes reveals candidate genes involved in infection.</title>
        <authorList>
            <person name="Martinez D.A."/>
            <person name="Oliver B.G."/>
            <person name="Graeser Y."/>
            <person name="Goldberg J.M."/>
            <person name="Li W."/>
            <person name="Martinez-Rossi N.M."/>
            <person name="Monod M."/>
            <person name="Shelest E."/>
            <person name="Barton R.C."/>
            <person name="Birch E."/>
            <person name="Brakhage A.A."/>
            <person name="Chen Z."/>
            <person name="Gurr S.J."/>
            <person name="Heiman D."/>
            <person name="Heitman J."/>
            <person name="Kosti I."/>
            <person name="Rossi A."/>
            <person name="Saif S."/>
            <person name="Samalova M."/>
            <person name="Saunders C.W."/>
            <person name="Shea T."/>
            <person name="Summerbell R.C."/>
            <person name="Xu J."/>
            <person name="Young S."/>
            <person name="Zeng Q."/>
            <person name="Birren B.W."/>
            <person name="Cuomo C.A."/>
            <person name="White T.C."/>
        </authorList>
    </citation>
    <scope>NUCLEOTIDE SEQUENCE [LARGE SCALE GENOMIC DNA]</scope>
    <source>
        <strain evidence="3">ATCC MYA-4604 / CBS 118893</strain>
    </source>
</reference>
<dbReference type="InParanoid" id="E4V6E7"/>
<feature type="region of interest" description="Disordered" evidence="1">
    <location>
        <begin position="237"/>
        <end position="262"/>
    </location>
</feature>
<dbReference type="VEuPathDB" id="FungiDB:MGYG_08586"/>
<dbReference type="OrthoDB" id="4173465at2759"/>
<dbReference type="GeneID" id="10024424"/>
<sequence length="262" mass="29771">MALTVAHRRWLVAATCLIGAYFLAAYLNHPESRYSWNRIISYWQPPSMRLDDEAGWVACTLGERGHYVDYPYYRLAFIRDGLALEARPSMKAGGDYIGLQRFEEIAVEQEPADEDEFARKIRLIGAIWRPPDNKYGCSCYEDCEYGYGITEPGDDDGVGRKWLAWPSSGGLWAFEATERECWISDDVRRFSGMWRVAITMDEAAQLLKNMSRAVFYENPADYPPFADLFDSHGTHTTHGDCNGGSSGSEDTQHTIRPKDHAQ</sequence>
<accession>E4V6E7</accession>
<protein>
    <submittedName>
        <fullName evidence="2">Uncharacterized protein</fullName>
    </submittedName>
</protein>
<gene>
    <name evidence="2" type="ORF">MGYG_08586</name>
</gene>
<evidence type="ECO:0000313" key="2">
    <source>
        <dbReference type="EMBL" id="EFQ96663.1"/>
    </source>
</evidence>
<keyword evidence="3" id="KW-1185">Reference proteome</keyword>
<feature type="compositionally biased region" description="Basic and acidic residues" evidence="1">
    <location>
        <begin position="250"/>
        <end position="262"/>
    </location>
</feature>
<dbReference type="EMBL" id="DS989831">
    <property type="protein sequence ID" value="EFQ96663.1"/>
    <property type="molecule type" value="Genomic_DNA"/>
</dbReference>